<accession>A0A4D6BMT5</accession>
<evidence type="ECO:0000256" key="1">
    <source>
        <dbReference type="SAM" id="MobiDB-lite"/>
    </source>
</evidence>
<feature type="region of interest" description="Disordered" evidence="1">
    <location>
        <begin position="177"/>
        <end position="198"/>
    </location>
</feature>
<keyword evidence="2" id="KW-0732">Signal</keyword>
<feature type="region of interest" description="Disordered" evidence="1">
    <location>
        <begin position="88"/>
        <end position="108"/>
    </location>
</feature>
<evidence type="ECO:0000313" key="3">
    <source>
        <dbReference type="EMBL" id="QBX89033.1"/>
    </source>
</evidence>
<reference evidence="3" key="1">
    <citation type="journal article" date="2018" name="Front. Endocrinol.">
        <title>Insights Into Sexual Maturation and Reproduction in the Norway Lobster (Nephrops norvegicus) via in silico Prediction and Characterization of Neuropeptides and G Protein-coupled Receptors.</title>
        <authorList>
            <person name="Nguyen T.V."/>
            <person name="Rotllant G.E."/>
            <person name="Cummins S.F."/>
            <person name="Elizur A."/>
            <person name="Ventura T."/>
        </authorList>
    </citation>
    <scope>NUCLEOTIDE SEQUENCE</scope>
</reference>
<sequence length="228" mass="24814">MTRPRSSTVLLLFFPLVLLCSPPASAHRVLKGGCLNYGHSCLGAHGKRAYVPVHPPVAPRPLLDVLLDALNTPTRSSHYSHARAANSVMGPRASYPEGRVQSPPTSDQLSDMGLDLRGEGYVSGTNDDLESVGAIGSVRGSLDDARDLAQDNVLYYGALDDDYRDARYKRSAVSLPSRGRFGTSPPLGVANNAAPQDRPHILREEHTGKDKMDPKYLDLASFPNWLRR</sequence>
<evidence type="ECO:0000256" key="2">
    <source>
        <dbReference type="SAM" id="SignalP"/>
    </source>
</evidence>
<dbReference type="AlphaFoldDB" id="A0A4D6BMT5"/>
<feature type="chain" id="PRO_5020029940" evidence="2">
    <location>
        <begin position="27"/>
        <end position="228"/>
    </location>
</feature>
<organism evidence="3">
    <name type="scientific">Nephrops norvegicus</name>
    <name type="common">Norway lobster</name>
    <dbReference type="NCBI Taxonomy" id="6829"/>
    <lineage>
        <taxon>Eukaryota</taxon>
        <taxon>Metazoa</taxon>
        <taxon>Ecdysozoa</taxon>
        <taxon>Arthropoda</taxon>
        <taxon>Crustacea</taxon>
        <taxon>Multicrustacea</taxon>
        <taxon>Malacostraca</taxon>
        <taxon>Eumalacostraca</taxon>
        <taxon>Eucarida</taxon>
        <taxon>Decapoda</taxon>
        <taxon>Pleocyemata</taxon>
        <taxon>Astacidea</taxon>
        <taxon>Nephropoidea</taxon>
        <taxon>Nephropidae</taxon>
        <taxon>Nephrops</taxon>
    </lineage>
</organism>
<dbReference type="EMBL" id="MH727925">
    <property type="protein sequence ID" value="QBX89033.1"/>
    <property type="molecule type" value="mRNA"/>
</dbReference>
<protein>
    <submittedName>
        <fullName evidence="3">CChamide-1</fullName>
    </submittedName>
</protein>
<proteinExistence type="evidence at transcript level"/>
<feature type="signal peptide" evidence="2">
    <location>
        <begin position="1"/>
        <end position="26"/>
    </location>
</feature>
<name>A0A4D6BMT5_NEPNO</name>